<dbReference type="InterPro" id="IPR015943">
    <property type="entry name" value="WD40/YVTN_repeat-like_dom_sf"/>
</dbReference>
<keyword evidence="1" id="KW-0732">Signal</keyword>
<dbReference type="InterPro" id="IPR002372">
    <property type="entry name" value="PQQ_rpt_dom"/>
</dbReference>
<evidence type="ECO:0000313" key="3">
    <source>
        <dbReference type="EMBL" id="NNJ28020.1"/>
    </source>
</evidence>
<proteinExistence type="predicted"/>
<dbReference type="InterPro" id="IPR011047">
    <property type="entry name" value="Quinoprotein_ADH-like_sf"/>
</dbReference>
<dbReference type="Proteomes" id="UP000609651">
    <property type="component" value="Unassembled WGS sequence"/>
</dbReference>
<dbReference type="RefSeq" id="WP_171189921.1">
    <property type="nucleotide sequence ID" value="NZ_WTPX01000261.1"/>
</dbReference>
<feature type="chain" id="PRO_5047150941" description="Pyrrolo-quinoline quinone repeat domain-containing protein" evidence="1">
    <location>
        <begin position="18"/>
        <end position="506"/>
    </location>
</feature>
<protein>
    <recommendedName>
        <fullName evidence="2">Pyrrolo-quinoline quinone repeat domain-containing protein</fullName>
    </recommendedName>
</protein>
<dbReference type="PANTHER" id="PTHR34512">
    <property type="entry name" value="CELL SURFACE PROTEIN"/>
    <property type="match status" value="1"/>
</dbReference>
<keyword evidence="4" id="KW-1185">Reference proteome</keyword>
<sequence>MPSLVLLVCACLAPAPAPDPAPNSTPGDWPAFLGPQGTGVSEETGLRTAVPDAAAVLAWTAEIGEGYSAPVVVTVPGTAPGAAADGGTKQVVLTHRREGGREILTRRDLNTGAVTWESAAPTAFRDPYGYNGGPRASPLVVMNRSGEGNGGGAVYTLGAAGRAACVDLNTGEERWSRDFNADLDIPRWFFGVGGSPVLYEGDEGESLVIFAPGGQPNAGIVAVNPDTGATVWQAVGKQTWDGVTVRQERGDDGPYEWTGEEQVVSYATPLLATIHGEPHLLCLVRQGLVSLDPRTGAQRFAYWFRSPKYESVNAARPVVVGDRILLTAAYRAGSVLLKVQPSGDAVTEVWRDLDRLACHWSTPVIHDGLIYGFAGRHEREGMLECVDLATGELKWSADGRDAAGEITFARNAAGYVNAAGDRVPFPDFGRGSCLLAPSVGKNGTLYILGERGTLFCAAPSANGYQERSRTTVPKISYPAWPAPVLSHGRLLLADEESLTVLDLRTK</sequence>
<evidence type="ECO:0000259" key="2">
    <source>
        <dbReference type="Pfam" id="PF13360"/>
    </source>
</evidence>
<feature type="domain" description="Pyrrolo-quinoline quinone repeat" evidence="2">
    <location>
        <begin position="250"/>
        <end position="396"/>
    </location>
</feature>
<gene>
    <name evidence="3" type="ORF">LzC2_41310</name>
</gene>
<feature type="domain" description="Pyrrolo-quinoline quinone repeat" evidence="2">
    <location>
        <begin position="82"/>
        <end position="233"/>
    </location>
</feature>
<evidence type="ECO:0000256" key="1">
    <source>
        <dbReference type="SAM" id="SignalP"/>
    </source>
</evidence>
<dbReference type="Pfam" id="PF13360">
    <property type="entry name" value="PQQ_2"/>
    <property type="match status" value="2"/>
</dbReference>
<feature type="signal peptide" evidence="1">
    <location>
        <begin position="1"/>
        <end position="17"/>
    </location>
</feature>
<dbReference type="Gene3D" id="2.130.10.10">
    <property type="entry name" value="YVTN repeat-like/Quinoprotein amine dehydrogenase"/>
    <property type="match status" value="2"/>
</dbReference>
<evidence type="ECO:0000313" key="4">
    <source>
        <dbReference type="Proteomes" id="UP000609651"/>
    </source>
</evidence>
<comment type="caution">
    <text evidence="3">The sequence shown here is derived from an EMBL/GenBank/DDBJ whole genome shotgun (WGS) entry which is preliminary data.</text>
</comment>
<dbReference type="PANTHER" id="PTHR34512:SF30">
    <property type="entry name" value="OUTER MEMBRANE PROTEIN ASSEMBLY FACTOR BAMB"/>
    <property type="match status" value="1"/>
</dbReference>
<dbReference type="EMBL" id="WTPX01000261">
    <property type="protein sequence ID" value="NNJ28020.1"/>
    <property type="molecule type" value="Genomic_DNA"/>
</dbReference>
<dbReference type="SUPFAM" id="SSF50998">
    <property type="entry name" value="Quinoprotein alcohol dehydrogenase-like"/>
    <property type="match status" value="1"/>
</dbReference>
<organism evidence="3 4">
    <name type="scientific">Alienimonas chondri</name>
    <dbReference type="NCBI Taxonomy" id="2681879"/>
    <lineage>
        <taxon>Bacteria</taxon>
        <taxon>Pseudomonadati</taxon>
        <taxon>Planctomycetota</taxon>
        <taxon>Planctomycetia</taxon>
        <taxon>Planctomycetales</taxon>
        <taxon>Planctomycetaceae</taxon>
        <taxon>Alienimonas</taxon>
    </lineage>
</organism>
<accession>A0ABX1VJM7</accession>
<name>A0ABX1VJM7_9PLAN</name>
<reference evidence="3 4" key="1">
    <citation type="journal article" date="2020" name="Syst. Appl. Microbiol.">
        <title>Alienimonas chondri sp. nov., a novel planctomycete isolated from the biofilm of the red alga Chondrus crispus.</title>
        <authorList>
            <person name="Vitorino I."/>
            <person name="Albuquerque L."/>
            <person name="Wiegand S."/>
            <person name="Kallscheuer N."/>
            <person name="da Costa M.S."/>
            <person name="Lobo-da-Cunha A."/>
            <person name="Jogler C."/>
            <person name="Lage O.M."/>
        </authorList>
    </citation>
    <scope>NUCLEOTIDE SEQUENCE [LARGE SCALE GENOMIC DNA]</scope>
    <source>
        <strain evidence="3 4">LzC2</strain>
    </source>
</reference>